<dbReference type="EMBL" id="SNXW01000002">
    <property type="protein sequence ID" value="TDP85923.1"/>
    <property type="molecule type" value="Genomic_DNA"/>
</dbReference>
<name>A0A4R6RHQ0_9BURK</name>
<evidence type="ECO:0008006" key="3">
    <source>
        <dbReference type="Google" id="ProtNLM"/>
    </source>
</evidence>
<protein>
    <recommendedName>
        <fullName evidence="3">Helix-turn-helix protein</fullName>
    </recommendedName>
</protein>
<evidence type="ECO:0000313" key="2">
    <source>
        <dbReference type="Proteomes" id="UP000294593"/>
    </source>
</evidence>
<gene>
    <name evidence="1" type="ORF">EV672_102273</name>
</gene>
<comment type="caution">
    <text evidence="1">The sequence shown here is derived from an EMBL/GenBank/DDBJ whole genome shotgun (WGS) entry which is preliminary data.</text>
</comment>
<dbReference type="AlphaFoldDB" id="A0A4R6RHQ0"/>
<reference evidence="1 2" key="1">
    <citation type="submission" date="2019-03" db="EMBL/GenBank/DDBJ databases">
        <title>Genomic Encyclopedia of Type Strains, Phase IV (KMG-IV): sequencing the most valuable type-strain genomes for metagenomic binning, comparative biology and taxonomic classification.</title>
        <authorList>
            <person name="Goeker M."/>
        </authorList>
    </citation>
    <scope>NUCLEOTIDE SEQUENCE [LARGE SCALE GENOMIC DNA]</scope>
    <source>
        <strain evidence="1 2">DSM 11901</strain>
    </source>
</reference>
<evidence type="ECO:0000313" key="1">
    <source>
        <dbReference type="EMBL" id="TDP85923.1"/>
    </source>
</evidence>
<proteinExistence type="predicted"/>
<organism evidence="1 2">
    <name type="scientific">Aquabacterium commune</name>
    <dbReference type="NCBI Taxonomy" id="70586"/>
    <lineage>
        <taxon>Bacteria</taxon>
        <taxon>Pseudomonadati</taxon>
        <taxon>Pseudomonadota</taxon>
        <taxon>Betaproteobacteria</taxon>
        <taxon>Burkholderiales</taxon>
        <taxon>Aquabacterium</taxon>
    </lineage>
</organism>
<dbReference type="Proteomes" id="UP000294593">
    <property type="component" value="Unassembled WGS sequence"/>
</dbReference>
<keyword evidence="2" id="KW-1185">Reference proteome</keyword>
<accession>A0A4R6RHQ0</accession>
<sequence length="63" mass="6815">MALARMAHMERIQSVNAARMAWCCADHGITPGKLAAEVDMAPNTVSRIMVGELAQCFGRGVLR</sequence>